<dbReference type="EMBL" id="MN034165">
    <property type="protein sequence ID" value="QDH88545.1"/>
    <property type="molecule type" value="Genomic_RNA"/>
</dbReference>
<reference evidence="1" key="1">
    <citation type="submission" date="2019-05" db="EMBL/GenBank/DDBJ databases">
        <title>Metatranscriptomic reconstruction reveals RNA viruses with the potential to shape carbon cycling in soil.</title>
        <authorList>
            <person name="Starr E.P."/>
            <person name="Nuccio E."/>
            <person name="Pett-Ridge J."/>
            <person name="Banfield J.F."/>
            <person name="Firestone M.K."/>
        </authorList>
    </citation>
    <scope>NUCLEOTIDE SEQUENCE</scope>
    <source>
        <strain evidence="1">H2_Bulk_36_scaffold_103</strain>
    </source>
</reference>
<name>A0A514D4J8_9VIRU</name>
<sequence length="120" mass="12735">MTFADPQSVTISGTAHSLPRVAVDGSGSSYSKDDGTVQYIVVQAYGKRNRRTVKIVHSKNAPDPLFPTQNTPYSMTAYVSVDVPKVGYTIAEQKAVVDGFIANLNATSGANLTKLLGGEN</sequence>
<protein>
    <submittedName>
        <fullName evidence="1">Uncharacterized protein</fullName>
    </submittedName>
</protein>
<accession>A0A514D4J8</accession>
<proteinExistence type="predicted"/>
<organism evidence="1">
    <name type="scientific">Leviviridae sp</name>
    <dbReference type="NCBI Taxonomy" id="2027243"/>
    <lineage>
        <taxon>Viruses</taxon>
        <taxon>Riboviria</taxon>
        <taxon>Orthornavirae</taxon>
        <taxon>Lenarviricota</taxon>
        <taxon>Leviviricetes</taxon>
        <taxon>Norzivirales</taxon>
        <taxon>Fiersviridae</taxon>
    </lineage>
</organism>
<gene>
    <name evidence="1" type="ORF">H2Bulk36103_000002</name>
</gene>
<evidence type="ECO:0000313" key="1">
    <source>
        <dbReference type="EMBL" id="QDH88545.1"/>
    </source>
</evidence>